<reference evidence="2 3" key="1">
    <citation type="submission" date="2018-06" db="EMBL/GenBank/DDBJ databases">
        <authorList>
            <consortium name="Pathogen Informatics"/>
            <person name="Doyle S."/>
        </authorList>
    </citation>
    <scope>NUCLEOTIDE SEQUENCE [LARGE SCALE GENOMIC DNA]</scope>
    <source>
        <strain evidence="2 3">NCTC11967</strain>
    </source>
</reference>
<protein>
    <recommendedName>
        <fullName evidence="4">DUF4239 domain-containing protein</fullName>
    </recommendedName>
</protein>
<dbReference type="EMBL" id="UAVL01000009">
    <property type="protein sequence ID" value="SQA63001.1"/>
    <property type="molecule type" value="Genomic_DNA"/>
</dbReference>
<name>A0AB38FW61_9ENTR</name>
<sequence length="272" mass="30259">MLFFTLLSSPRADDALMLVVLMTGLLLCAFLGRTSRRAGQDAEAGIVHGAVLSLSGLLIGFAFSISVNGFAAREQAQVREALSAGKAWQYTGLLPEPTRQTARQFLMDWMNDRIHFFREGTSEGGRIWIQMAQVRQNRLWQLIEKEAELTPTPAVMSVLTTVSELGMSQQQTRAVWRRQIPDAAWCVLLLFALSASFLAGYRHPRERGMKRVLLFFPVLTAFTLFMIVEIDIPGEGIIRVTPDDLEAMMGTLTGNNLPGAIREPGAYIHHIP</sequence>
<comment type="caution">
    <text evidence="2">The sequence shown here is derived from an EMBL/GenBank/DDBJ whole genome shotgun (WGS) entry which is preliminary data.</text>
</comment>
<gene>
    <name evidence="2" type="ORF">NCTC11967_02024</name>
</gene>
<dbReference type="Pfam" id="PF14023">
    <property type="entry name" value="Bestrophin-like"/>
    <property type="match status" value="1"/>
</dbReference>
<dbReference type="RefSeq" id="WP_051860908.1">
    <property type="nucleotide sequence ID" value="NZ_UAVL01000009.1"/>
</dbReference>
<feature type="transmembrane region" description="Helical" evidence="1">
    <location>
        <begin position="182"/>
        <end position="200"/>
    </location>
</feature>
<organism evidence="2 3">
    <name type="scientific">Yokenella regensburgei</name>
    <dbReference type="NCBI Taxonomy" id="158877"/>
    <lineage>
        <taxon>Bacteria</taxon>
        <taxon>Pseudomonadati</taxon>
        <taxon>Pseudomonadota</taxon>
        <taxon>Gammaproteobacteria</taxon>
        <taxon>Enterobacterales</taxon>
        <taxon>Enterobacteriaceae</taxon>
        <taxon>Yokenella</taxon>
    </lineage>
</organism>
<dbReference type="Proteomes" id="UP000251313">
    <property type="component" value="Unassembled WGS sequence"/>
</dbReference>
<keyword evidence="1" id="KW-1133">Transmembrane helix</keyword>
<feature type="transmembrane region" description="Helical" evidence="1">
    <location>
        <begin position="212"/>
        <end position="230"/>
    </location>
</feature>
<keyword evidence="1" id="KW-0812">Transmembrane</keyword>
<evidence type="ECO:0000313" key="2">
    <source>
        <dbReference type="EMBL" id="SQA63001.1"/>
    </source>
</evidence>
<evidence type="ECO:0000313" key="3">
    <source>
        <dbReference type="Proteomes" id="UP000251313"/>
    </source>
</evidence>
<evidence type="ECO:0008006" key="4">
    <source>
        <dbReference type="Google" id="ProtNLM"/>
    </source>
</evidence>
<evidence type="ECO:0000256" key="1">
    <source>
        <dbReference type="SAM" id="Phobius"/>
    </source>
</evidence>
<accession>A0AB38FW61</accession>
<keyword evidence="1" id="KW-0472">Membrane</keyword>
<feature type="transmembrane region" description="Helical" evidence="1">
    <location>
        <begin position="44"/>
        <end position="65"/>
    </location>
</feature>
<dbReference type="AlphaFoldDB" id="A0AB38FW61"/>
<feature type="transmembrane region" description="Helical" evidence="1">
    <location>
        <begin position="15"/>
        <end position="32"/>
    </location>
</feature>
<proteinExistence type="predicted"/>
<dbReference type="InterPro" id="IPR025333">
    <property type="entry name" value="DUF4239"/>
</dbReference>